<accession>A0A7Y3T415</accession>
<organism evidence="2 3">
    <name type="scientific">Brucella pseudogrignonensis</name>
    <dbReference type="NCBI Taxonomy" id="419475"/>
    <lineage>
        <taxon>Bacteria</taxon>
        <taxon>Pseudomonadati</taxon>
        <taxon>Pseudomonadota</taxon>
        <taxon>Alphaproteobacteria</taxon>
        <taxon>Hyphomicrobiales</taxon>
        <taxon>Brucellaceae</taxon>
        <taxon>Brucella/Ochrobactrum group</taxon>
        <taxon>Brucella</taxon>
    </lineage>
</organism>
<reference evidence="2 3" key="1">
    <citation type="submission" date="2018-11" db="EMBL/GenBank/DDBJ databases">
        <title>Genome sequencing and analysis.</title>
        <authorList>
            <person name="Huang Y.-T."/>
        </authorList>
    </citation>
    <scope>NUCLEOTIDE SEQUENCE [LARGE SCALE GENOMIC DNA]</scope>
    <source>
        <strain evidence="2 3">SHIN</strain>
    </source>
</reference>
<protein>
    <submittedName>
        <fullName evidence="2">Uncharacterized protein</fullName>
    </submittedName>
</protein>
<dbReference type="RefSeq" id="WP_171379947.1">
    <property type="nucleotide sequence ID" value="NZ_PKQI01000002.1"/>
</dbReference>
<dbReference type="Proteomes" id="UP000526233">
    <property type="component" value="Unassembled WGS sequence"/>
</dbReference>
<comment type="caution">
    <text evidence="2">The sequence shown here is derived from an EMBL/GenBank/DDBJ whole genome shotgun (WGS) entry which is preliminary data.</text>
</comment>
<name>A0A7Y3T415_9HYPH</name>
<dbReference type="AlphaFoldDB" id="A0A7Y3T415"/>
<evidence type="ECO:0000256" key="1">
    <source>
        <dbReference type="SAM" id="MobiDB-lite"/>
    </source>
</evidence>
<gene>
    <name evidence="2" type="ORF">EHE22_09580</name>
</gene>
<feature type="region of interest" description="Disordered" evidence="1">
    <location>
        <begin position="63"/>
        <end position="88"/>
    </location>
</feature>
<dbReference type="EMBL" id="PKQI01000002">
    <property type="protein sequence ID" value="NNV20676.1"/>
    <property type="molecule type" value="Genomic_DNA"/>
</dbReference>
<evidence type="ECO:0000313" key="3">
    <source>
        <dbReference type="Proteomes" id="UP000526233"/>
    </source>
</evidence>
<proteinExistence type="predicted"/>
<evidence type="ECO:0000313" key="2">
    <source>
        <dbReference type="EMBL" id="NNV20676.1"/>
    </source>
</evidence>
<sequence>MNDRVLSLSEFEMKVVRTFACSSLDELQQGAALNTAMEVLITRGLVSKIGNLTPDGRRLSDELFGDAASDDPFNPFGSGPVPIGPRED</sequence>